<dbReference type="EnsemblPlants" id="MELO3C027483.2.1">
    <property type="protein sequence ID" value="MELO3C027483.2.1"/>
    <property type="gene ID" value="MELO3C027483.2"/>
</dbReference>
<organism evidence="1">
    <name type="scientific">Cucumis melo</name>
    <name type="common">Muskmelon</name>
    <dbReference type="NCBI Taxonomy" id="3656"/>
    <lineage>
        <taxon>Eukaryota</taxon>
        <taxon>Viridiplantae</taxon>
        <taxon>Streptophyta</taxon>
        <taxon>Embryophyta</taxon>
        <taxon>Tracheophyta</taxon>
        <taxon>Spermatophyta</taxon>
        <taxon>Magnoliopsida</taxon>
        <taxon>eudicotyledons</taxon>
        <taxon>Gunneridae</taxon>
        <taxon>Pentapetalae</taxon>
        <taxon>rosids</taxon>
        <taxon>fabids</taxon>
        <taxon>Cucurbitales</taxon>
        <taxon>Cucurbitaceae</taxon>
        <taxon>Benincaseae</taxon>
        <taxon>Cucumis</taxon>
    </lineage>
</organism>
<reference evidence="1" key="1">
    <citation type="submission" date="2023-03" db="UniProtKB">
        <authorList>
            <consortium name="EnsemblPlants"/>
        </authorList>
    </citation>
    <scope>IDENTIFICATION</scope>
</reference>
<accession>A0A9I9E2G7</accession>
<proteinExistence type="predicted"/>
<name>A0A9I9E2G7_CUCME</name>
<dbReference type="AlphaFoldDB" id="A0A9I9E2G7"/>
<sequence>MLKTTPWTSMLVTYGVTLCHNHDLLNTGPMIVRHLFYSINRSAMQNPKIVDKLVSVGNKKSKARDNDDSLRMFDNPSSMGPFVDWFMWSVLGDPLLKLIAVDWFKVDKSFDGIALHPRNLIKGKINTRGKSKEGKSKKNLQSPKTLSTSADWNIVSALSSSIRRTDQLCFFFFFKNLDLHSFAPSLTALVIVVGDEIL</sequence>
<evidence type="ECO:0000313" key="1">
    <source>
        <dbReference type="EnsemblPlants" id="MELO3C027483.2.1"/>
    </source>
</evidence>
<dbReference type="Gramene" id="MELO3C027483.2.1">
    <property type="protein sequence ID" value="MELO3C027483.2.1"/>
    <property type="gene ID" value="MELO3C027483.2"/>
</dbReference>
<protein>
    <submittedName>
        <fullName evidence="1">Uncharacterized protein</fullName>
    </submittedName>
</protein>